<organism evidence="2 3">
    <name type="scientific">Caballeronia pedi</name>
    <dbReference type="NCBI Taxonomy" id="1777141"/>
    <lineage>
        <taxon>Bacteria</taxon>
        <taxon>Pseudomonadati</taxon>
        <taxon>Pseudomonadota</taxon>
        <taxon>Betaproteobacteria</taxon>
        <taxon>Burkholderiales</taxon>
        <taxon>Burkholderiaceae</taxon>
        <taxon>Caballeronia</taxon>
    </lineage>
</organism>
<dbReference type="Proteomes" id="UP000054911">
    <property type="component" value="Unassembled WGS sequence"/>
</dbReference>
<dbReference type="OrthoDB" id="5343971at2"/>
<dbReference type="STRING" id="1777141.AWB80_07454"/>
<dbReference type="RefSeq" id="WP_061179655.1">
    <property type="nucleotide sequence ID" value="NZ_FCOE02000048.1"/>
</dbReference>
<gene>
    <name evidence="2" type="ORF">AWB80_07454</name>
</gene>
<comment type="caution">
    <text evidence="2">The sequence shown here is derived from an EMBL/GenBank/DDBJ whole genome shotgun (WGS) entry which is preliminary data.</text>
</comment>
<dbReference type="SUPFAM" id="SSF54909">
    <property type="entry name" value="Dimeric alpha+beta barrel"/>
    <property type="match status" value="1"/>
</dbReference>
<feature type="domain" description="EthD" evidence="1">
    <location>
        <begin position="23"/>
        <end position="94"/>
    </location>
</feature>
<dbReference type="EMBL" id="FCOE02000048">
    <property type="protein sequence ID" value="SAK98030.1"/>
    <property type="molecule type" value="Genomic_DNA"/>
</dbReference>
<reference evidence="2" key="1">
    <citation type="submission" date="2016-01" db="EMBL/GenBank/DDBJ databases">
        <authorList>
            <person name="Peeters C."/>
        </authorList>
    </citation>
    <scope>NUCLEOTIDE SEQUENCE [LARGE SCALE GENOMIC DNA]</scope>
    <source>
        <strain evidence="2">LMG 29323</strain>
    </source>
</reference>
<evidence type="ECO:0000313" key="2">
    <source>
        <dbReference type="EMBL" id="SAK98030.1"/>
    </source>
</evidence>
<dbReference type="AlphaFoldDB" id="A0A158DUC0"/>
<protein>
    <submittedName>
        <fullName evidence="2">Ethyl tert-butyl ether degradation EthD</fullName>
    </submittedName>
</protein>
<evidence type="ECO:0000259" key="1">
    <source>
        <dbReference type="Pfam" id="PF07110"/>
    </source>
</evidence>
<dbReference type="PANTHER" id="PTHR40260">
    <property type="entry name" value="BLR8190 PROTEIN"/>
    <property type="match status" value="1"/>
</dbReference>
<sequence>MSQQSGVTIYVTYLGEPGARFDRAYYVDHHLPLVMRHWSQYGLRSVAAFFPTVAQAGTLAICECRFCDMASVDAAFASPEAAEVMADLPHFTDLAAHRSRAMPL</sequence>
<accession>A0A158DUC0</accession>
<dbReference type="NCBIfam" id="TIGR02118">
    <property type="entry name" value="EthD family reductase"/>
    <property type="match status" value="1"/>
</dbReference>
<dbReference type="GO" id="GO:0016491">
    <property type="term" value="F:oxidoreductase activity"/>
    <property type="evidence" value="ECO:0007669"/>
    <property type="project" value="InterPro"/>
</dbReference>
<proteinExistence type="predicted"/>
<dbReference type="InterPro" id="IPR009799">
    <property type="entry name" value="EthD_dom"/>
</dbReference>
<dbReference type="Pfam" id="PF07110">
    <property type="entry name" value="EthD"/>
    <property type="match status" value="1"/>
</dbReference>
<dbReference type="Gene3D" id="3.30.70.100">
    <property type="match status" value="1"/>
</dbReference>
<keyword evidence="3" id="KW-1185">Reference proteome</keyword>
<evidence type="ECO:0000313" key="3">
    <source>
        <dbReference type="Proteomes" id="UP000054911"/>
    </source>
</evidence>
<name>A0A158DUC0_9BURK</name>
<dbReference type="InterPro" id="IPR011008">
    <property type="entry name" value="Dimeric_a/b-barrel"/>
</dbReference>
<dbReference type="PANTHER" id="PTHR40260:SF2">
    <property type="entry name" value="BLR8190 PROTEIN"/>
    <property type="match status" value="1"/>
</dbReference>